<evidence type="ECO:0000256" key="15">
    <source>
        <dbReference type="ARBA" id="ARBA00023166"/>
    </source>
</evidence>
<evidence type="ECO:0000313" key="22">
    <source>
        <dbReference type="EMBL" id="DBA13820.1"/>
    </source>
</evidence>
<comment type="pathway">
    <text evidence="2 20">Isoprenoid biosynthesis; isopentenyl diphosphate biosynthesis via mevalonate pathway; isopentenyl diphosphate from (R)-mevalonate: step 2/3.</text>
</comment>
<dbReference type="GO" id="GO:0019287">
    <property type="term" value="P:isopentenyl diphosphate biosynthetic process, mevalonate pathway"/>
    <property type="evidence" value="ECO:0007669"/>
    <property type="project" value="UniProtKB-UniRule"/>
</dbReference>
<keyword evidence="11 20" id="KW-0067">ATP-binding</keyword>
<dbReference type="NCBIfam" id="TIGR01223">
    <property type="entry name" value="Pmev_kin_anim"/>
    <property type="match status" value="1"/>
</dbReference>
<keyword evidence="12 20" id="KW-0752">Steroid biosynthesis</keyword>
<dbReference type="EMBL" id="DYDO01000013">
    <property type="protein sequence ID" value="DBA13820.1"/>
    <property type="molecule type" value="Genomic_DNA"/>
</dbReference>
<evidence type="ECO:0000313" key="23">
    <source>
        <dbReference type="Proteomes" id="UP001181693"/>
    </source>
</evidence>
<keyword evidence="14 20" id="KW-0443">Lipid metabolism</keyword>
<evidence type="ECO:0000256" key="17">
    <source>
        <dbReference type="ARBA" id="ARBA00034549"/>
    </source>
</evidence>
<dbReference type="InterPro" id="IPR005919">
    <property type="entry name" value="Pmev_kin_anim"/>
</dbReference>
<keyword evidence="7 20" id="KW-0808">Transferase</keyword>
<evidence type="ECO:0000256" key="9">
    <source>
        <dbReference type="ARBA" id="ARBA00022777"/>
    </source>
</evidence>
<keyword evidence="5 20" id="KW-0444">Lipid biosynthesis</keyword>
<comment type="function">
    <text evidence="19">Catalyzes the reversible ATP-dependent phosphorylation of mevalonate 5-phosphate to produce mevalonate diphosphate and ADP, a key step in the mevalonic acid mediated biosynthesis of isopentenyl diphosphate and other polyisoprenoid metabolites.</text>
</comment>
<dbReference type="Pfam" id="PF04275">
    <property type="entry name" value="P-mevalo_kinase"/>
    <property type="match status" value="1"/>
</dbReference>
<dbReference type="PIRSF" id="PIRSF036639">
    <property type="entry name" value="PMK_anim"/>
    <property type="match status" value="1"/>
</dbReference>
<comment type="catalytic activity">
    <reaction evidence="18">
        <text>(R)-5-phosphomevalonate + ATP = (R)-5-diphosphomevalonate + ADP</text>
        <dbReference type="Rhea" id="RHEA:16341"/>
        <dbReference type="ChEBI" id="CHEBI:30616"/>
        <dbReference type="ChEBI" id="CHEBI:57557"/>
        <dbReference type="ChEBI" id="CHEBI:58146"/>
        <dbReference type="ChEBI" id="CHEBI:456216"/>
        <dbReference type="EC" id="2.7.4.2"/>
    </reaction>
    <physiologicalReaction direction="left-to-right" evidence="18">
        <dbReference type="Rhea" id="RHEA:16342"/>
    </physiologicalReaction>
    <physiologicalReaction direction="right-to-left" evidence="18">
        <dbReference type="Rhea" id="RHEA:16343"/>
    </physiologicalReaction>
</comment>
<dbReference type="PANTHER" id="PTHR13101:SF1">
    <property type="entry name" value="PHOSPHOMEVALONATE KINASE"/>
    <property type="match status" value="1"/>
</dbReference>
<evidence type="ECO:0000256" key="10">
    <source>
        <dbReference type="ARBA" id="ARBA00022778"/>
    </source>
</evidence>
<evidence type="ECO:0000256" key="3">
    <source>
        <dbReference type="ARBA" id="ARBA00012958"/>
    </source>
</evidence>
<feature type="binding site" evidence="21">
    <location>
        <position position="153"/>
    </location>
    <ligand>
        <name>ATP</name>
        <dbReference type="ChEBI" id="CHEBI:30616"/>
    </ligand>
</feature>
<reference evidence="22" key="1">
    <citation type="thesis" date="2020" institute="ProQuest LLC" country="789 East Eisenhower Parkway, Ann Arbor, MI, USA">
        <title>Comparative Genomics and Chromosome Evolution.</title>
        <authorList>
            <person name="Mudd A.B."/>
        </authorList>
    </citation>
    <scope>NUCLEOTIDE SEQUENCE</scope>
    <source>
        <strain evidence="22">1538</strain>
        <tissue evidence="22">Blood</tissue>
    </source>
</reference>
<evidence type="ECO:0000256" key="8">
    <source>
        <dbReference type="ARBA" id="ARBA00022741"/>
    </source>
</evidence>
<evidence type="ECO:0000256" key="21">
    <source>
        <dbReference type="PIRSR" id="PIRSR036639-1"/>
    </source>
</evidence>
<gene>
    <name evidence="22" type="ORF">GDO54_004858</name>
</gene>
<feature type="binding site" evidence="21">
    <location>
        <position position="143"/>
    </location>
    <ligand>
        <name>substrate</name>
    </ligand>
</feature>
<keyword evidence="23" id="KW-1185">Reference proteome</keyword>
<keyword evidence="6 20" id="KW-0153">Cholesterol metabolism</keyword>
<dbReference type="FunFam" id="3.40.50.300:FF:001026">
    <property type="entry name" value="Phosphomevalonate kinase"/>
    <property type="match status" value="1"/>
</dbReference>
<evidence type="ECO:0000256" key="20">
    <source>
        <dbReference type="PIRNR" id="PIRNR036639"/>
    </source>
</evidence>
<evidence type="ECO:0000256" key="5">
    <source>
        <dbReference type="ARBA" id="ARBA00022516"/>
    </source>
</evidence>
<comment type="subcellular location">
    <subcellularLocation>
        <location evidence="1 20">Cytoplasm</location>
        <location evidence="1 20">Cytosol</location>
    </subcellularLocation>
</comment>
<accession>A0AAV2ZMX1</accession>
<evidence type="ECO:0000256" key="6">
    <source>
        <dbReference type="ARBA" id="ARBA00022548"/>
    </source>
</evidence>
<keyword evidence="4 20" id="KW-0963">Cytoplasm</keyword>
<dbReference type="Gene3D" id="3.40.50.300">
    <property type="entry name" value="P-loop containing nucleotide triphosphate hydrolases"/>
    <property type="match status" value="1"/>
</dbReference>
<keyword evidence="10 20" id="KW-0152">Cholesterol biosynthesis</keyword>
<keyword evidence="16 20" id="KW-0753">Steroid metabolism</keyword>
<evidence type="ECO:0000256" key="16">
    <source>
        <dbReference type="ARBA" id="ARBA00023221"/>
    </source>
</evidence>
<dbReference type="InterPro" id="IPR027417">
    <property type="entry name" value="P-loop_NTPase"/>
</dbReference>
<evidence type="ECO:0000256" key="1">
    <source>
        <dbReference type="ARBA" id="ARBA00004514"/>
    </source>
</evidence>
<dbReference type="GO" id="GO:0006695">
    <property type="term" value="P:cholesterol biosynthetic process"/>
    <property type="evidence" value="ECO:0007669"/>
    <property type="project" value="UniProtKB-UniRule"/>
</dbReference>
<comment type="caution">
    <text evidence="22">The sequence shown here is derived from an EMBL/GenBank/DDBJ whole genome shotgun (WGS) entry which is preliminary data.</text>
</comment>
<evidence type="ECO:0000256" key="12">
    <source>
        <dbReference type="ARBA" id="ARBA00022955"/>
    </source>
</evidence>
<protein>
    <recommendedName>
        <fullName evidence="17 20">Phosphomevalonate kinase</fullName>
        <shortName evidence="20">PMKase</shortName>
        <ecNumber evidence="3 20">2.7.4.2</ecNumber>
    </recommendedName>
</protein>
<organism evidence="22 23">
    <name type="scientific">Pyxicephalus adspersus</name>
    <name type="common">African bullfrog</name>
    <dbReference type="NCBI Taxonomy" id="30357"/>
    <lineage>
        <taxon>Eukaryota</taxon>
        <taxon>Metazoa</taxon>
        <taxon>Chordata</taxon>
        <taxon>Craniata</taxon>
        <taxon>Vertebrata</taxon>
        <taxon>Euteleostomi</taxon>
        <taxon>Amphibia</taxon>
        <taxon>Batrachia</taxon>
        <taxon>Anura</taxon>
        <taxon>Neobatrachia</taxon>
        <taxon>Ranoidea</taxon>
        <taxon>Pyxicephalidae</taxon>
        <taxon>Pyxicephalinae</taxon>
        <taxon>Pyxicephalus</taxon>
    </lineage>
</organism>
<evidence type="ECO:0000256" key="13">
    <source>
        <dbReference type="ARBA" id="ARBA00023011"/>
    </source>
</evidence>
<sequence length="169" mass="19394">MAAPRLGGDTCAILRLSGPLKKQFALEHGLDFERLLDASEYKETYRSAMIRWGEEKRNSDPGFFCRLIVEGVTQPVWIISDTRRRSDVDWFLSLYGPVSQTVRVVASEETRRSRGWVYTPEVDDAESECGLDTGVTFDWIITNDSNPRALEEQLQELTTFIQRRLTEDV</sequence>
<evidence type="ECO:0000256" key="2">
    <source>
        <dbReference type="ARBA" id="ARBA00005017"/>
    </source>
</evidence>
<evidence type="ECO:0000256" key="14">
    <source>
        <dbReference type="ARBA" id="ARBA00023098"/>
    </source>
</evidence>
<evidence type="ECO:0000256" key="19">
    <source>
        <dbReference type="ARBA" id="ARBA00057619"/>
    </source>
</evidence>
<dbReference type="EC" id="2.7.4.2" evidence="3 20"/>
<evidence type="ECO:0000256" key="11">
    <source>
        <dbReference type="ARBA" id="ARBA00022840"/>
    </source>
</evidence>
<keyword evidence="13 20" id="KW-0756">Sterol biosynthesis</keyword>
<name>A0AAV2ZMX1_PYXAD</name>
<keyword evidence="8 20" id="KW-0547">Nucleotide-binding</keyword>
<dbReference type="GO" id="GO:0004631">
    <property type="term" value="F:phosphomevalonate kinase activity"/>
    <property type="evidence" value="ECO:0007669"/>
    <property type="project" value="UniProtKB-UniRule"/>
</dbReference>
<keyword evidence="9 20" id="KW-0418">Kinase</keyword>
<dbReference type="PANTHER" id="PTHR13101">
    <property type="entry name" value="PHOSPHOMEVALONATE KINASE"/>
    <property type="match status" value="1"/>
</dbReference>
<dbReference type="AlphaFoldDB" id="A0AAV2ZMX1"/>
<dbReference type="GO" id="GO:0005829">
    <property type="term" value="C:cytosol"/>
    <property type="evidence" value="ECO:0007669"/>
    <property type="project" value="UniProtKB-SubCell"/>
</dbReference>
<dbReference type="Proteomes" id="UP001181693">
    <property type="component" value="Unassembled WGS sequence"/>
</dbReference>
<feature type="binding site" evidence="21">
    <location>
        <position position="114"/>
    </location>
    <ligand>
        <name>ATP</name>
        <dbReference type="ChEBI" id="CHEBI:30616"/>
    </ligand>
</feature>
<proteinExistence type="predicted"/>
<dbReference type="GO" id="GO:0005524">
    <property type="term" value="F:ATP binding"/>
    <property type="evidence" value="ECO:0007669"/>
    <property type="project" value="UniProtKB-UniRule"/>
</dbReference>
<evidence type="ECO:0000256" key="18">
    <source>
        <dbReference type="ARBA" id="ARBA00051752"/>
    </source>
</evidence>
<evidence type="ECO:0000256" key="7">
    <source>
        <dbReference type="ARBA" id="ARBA00022679"/>
    </source>
</evidence>
<keyword evidence="15 20" id="KW-1207">Sterol metabolism</keyword>
<evidence type="ECO:0000256" key="4">
    <source>
        <dbReference type="ARBA" id="ARBA00022490"/>
    </source>
</evidence>